<evidence type="ECO:0008006" key="5">
    <source>
        <dbReference type="Google" id="ProtNLM"/>
    </source>
</evidence>
<feature type="region of interest" description="Disordered" evidence="1">
    <location>
        <begin position="557"/>
        <end position="908"/>
    </location>
</feature>
<feature type="compositionally biased region" description="Basic and acidic residues" evidence="1">
    <location>
        <begin position="316"/>
        <end position="326"/>
    </location>
</feature>
<feature type="region of interest" description="Disordered" evidence="1">
    <location>
        <begin position="456"/>
        <end position="500"/>
    </location>
</feature>
<dbReference type="Proteomes" id="UP001270362">
    <property type="component" value="Unassembled WGS sequence"/>
</dbReference>
<feature type="compositionally biased region" description="Basic and acidic residues" evidence="1">
    <location>
        <begin position="773"/>
        <end position="786"/>
    </location>
</feature>
<feature type="region of interest" description="Disordered" evidence="1">
    <location>
        <begin position="346"/>
        <end position="389"/>
    </location>
</feature>
<feature type="compositionally biased region" description="Low complexity" evidence="1">
    <location>
        <begin position="878"/>
        <end position="887"/>
    </location>
</feature>
<keyword evidence="2" id="KW-0472">Membrane</keyword>
<dbReference type="EMBL" id="JAULSO010000003">
    <property type="protein sequence ID" value="KAK3686143.1"/>
    <property type="molecule type" value="Genomic_DNA"/>
</dbReference>
<reference evidence="3" key="2">
    <citation type="submission" date="2023-06" db="EMBL/GenBank/DDBJ databases">
        <authorList>
            <consortium name="Lawrence Berkeley National Laboratory"/>
            <person name="Haridas S."/>
            <person name="Hensen N."/>
            <person name="Bonometti L."/>
            <person name="Westerberg I."/>
            <person name="Brannstrom I.O."/>
            <person name="Guillou S."/>
            <person name="Cros-Aarteil S."/>
            <person name="Calhoun S."/>
            <person name="Kuo A."/>
            <person name="Mondo S."/>
            <person name="Pangilinan J."/>
            <person name="Riley R."/>
            <person name="Labutti K."/>
            <person name="Andreopoulos B."/>
            <person name="Lipzen A."/>
            <person name="Chen C."/>
            <person name="Yanf M."/>
            <person name="Daum C."/>
            <person name="Ng V."/>
            <person name="Clum A."/>
            <person name="Steindorff A."/>
            <person name="Ohm R."/>
            <person name="Martin F."/>
            <person name="Silar P."/>
            <person name="Natvig D."/>
            <person name="Lalanne C."/>
            <person name="Gautier V."/>
            <person name="Ament-Velasquez S.L."/>
            <person name="Kruys A."/>
            <person name="Hutchinson M.I."/>
            <person name="Powell A.J."/>
            <person name="Barry K."/>
            <person name="Miller A.N."/>
            <person name="Grigoriev I.V."/>
            <person name="Debuchy R."/>
            <person name="Gladieux P."/>
            <person name="Thoren M.H."/>
            <person name="Johannesson H."/>
        </authorList>
    </citation>
    <scope>NUCLEOTIDE SEQUENCE</scope>
    <source>
        <strain evidence="3">CBS 314.62</strain>
    </source>
</reference>
<feature type="region of interest" description="Disordered" evidence="1">
    <location>
        <begin position="281"/>
        <end position="306"/>
    </location>
</feature>
<dbReference type="PANTHER" id="PTHR37538">
    <property type="entry name" value="BTB DOMAIN-CONTAINING PROTEIN"/>
    <property type="match status" value="1"/>
</dbReference>
<feature type="compositionally biased region" description="Basic and acidic residues" evidence="1">
    <location>
        <begin position="677"/>
        <end position="694"/>
    </location>
</feature>
<protein>
    <recommendedName>
        <fullName evidence="5">BTB domain-containing protein</fullName>
    </recommendedName>
</protein>
<gene>
    <name evidence="3" type="ORF">B0T22DRAFT_241864</name>
</gene>
<reference evidence="3" key="1">
    <citation type="journal article" date="2023" name="Mol. Phylogenet. Evol.">
        <title>Genome-scale phylogeny and comparative genomics of the fungal order Sordariales.</title>
        <authorList>
            <person name="Hensen N."/>
            <person name="Bonometti L."/>
            <person name="Westerberg I."/>
            <person name="Brannstrom I.O."/>
            <person name="Guillou S."/>
            <person name="Cros-Aarteil S."/>
            <person name="Calhoun S."/>
            <person name="Haridas S."/>
            <person name="Kuo A."/>
            <person name="Mondo S."/>
            <person name="Pangilinan J."/>
            <person name="Riley R."/>
            <person name="LaButti K."/>
            <person name="Andreopoulos B."/>
            <person name="Lipzen A."/>
            <person name="Chen C."/>
            <person name="Yan M."/>
            <person name="Daum C."/>
            <person name="Ng V."/>
            <person name="Clum A."/>
            <person name="Steindorff A."/>
            <person name="Ohm R.A."/>
            <person name="Martin F."/>
            <person name="Silar P."/>
            <person name="Natvig D.O."/>
            <person name="Lalanne C."/>
            <person name="Gautier V."/>
            <person name="Ament-Velasquez S.L."/>
            <person name="Kruys A."/>
            <person name="Hutchinson M.I."/>
            <person name="Powell A.J."/>
            <person name="Barry K."/>
            <person name="Miller A.N."/>
            <person name="Grigoriev I.V."/>
            <person name="Debuchy R."/>
            <person name="Gladieux P."/>
            <person name="Hiltunen Thoren M."/>
            <person name="Johannesson H."/>
        </authorList>
    </citation>
    <scope>NUCLEOTIDE SEQUENCE</scope>
    <source>
        <strain evidence="3">CBS 314.62</strain>
    </source>
</reference>
<sequence>MRPCNFINVYITVEAVTLIGLTFVAATSFIIKSAMAKRKKSGTGTGTAPGTVKPPQAAPKAPAVVGTKVIDVAGNTAPAPPPVEIDNRPEKSPYASAPCTVPFASPMTVPLDILMKSPKLHSAFEGNLPELPAIPEDIGHVLVHYLHTGKYESLKPKEPLSPSKQLLELRTSIQAYAAARAYDLPDLMRLAEQQVEKDSESLPLPSLLEVARDAHPTLSEGDAWFIDYLKARIRPHLEDPKSLLGTDILDRISNILSPNKVLLRTVLEMFCERIMPRAVQASSNANASSSKPSSPPPPAPTSPMSLLQIRSRAIVREDSSSKRKDTPWPSPDPELASLASLASLSKEPELSIESQESAPVEVAELKPEPIPEPVNERAQEPEPVPEPEPILSEAVCAAPVVVEPILPEPILSEPVLAKVAPQELSALPEPILSEPVLAKIAPSIITAIPEPILSEPVLAKPEPEAEPELRPEPELAPIAEVSDKEEEEELPTQEAPIVPAVEKLERRDSGKMIDLETLPEAQLVLKELDPIPEPETPSVEERPVKRVLREVDSGFWDFSPSDVEPVRSPAPSVVEIDPETLPDIKPAAAEAEAEAEAEPTKDLALQPATENDDGISKKDFAAPEAEDDDDKPLALARDTLSAASDLEAAQHATLTDPEEAPALIPEATFASASDDQQLDKALSEAVAEELKAPEPEAVPEPEQTKVELSDEIPEATTTDKVEPSTKLEPTATESKLTADQTADAESATHTEPDEDKTAVQPEPDAAPAPAAAAHDDEPLPLPDHDVAAGPADTTPAEPRVEPQPEPAGEPQDVATDVAQDVAMPDPTTTTVTTVENDKPADAAPHADAIADAITDAAPASPDAAVQVDVPSAQPEPAPATDAATPTTKEQQPTAAVQSGACATQERQRSWKRRFLRYPVLFGRGM</sequence>
<dbReference type="AlphaFoldDB" id="A0AAE0X6Q3"/>
<keyword evidence="2" id="KW-0812">Transmembrane</keyword>
<feature type="compositionally biased region" description="Basic and acidic residues" evidence="1">
    <location>
        <begin position="461"/>
        <end position="473"/>
    </location>
</feature>
<keyword evidence="4" id="KW-1185">Reference proteome</keyword>
<dbReference type="PANTHER" id="PTHR37538:SF1">
    <property type="entry name" value="BTB DOMAIN-CONTAINING PROTEIN"/>
    <property type="match status" value="1"/>
</dbReference>
<feature type="compositionally biased region" description="Low complexity" evidence="1">
    <location>
        <begin position="841"/>
        <end position="864"/>
    </location>
</feature>
<evidence type="ECO:0000313" key="4">
    <source>
        <dbReference type="Proteomes" id="UP001270362"/>
    </source>
</evidence>
<evidence type="ECO:0000256" key="2">
    <source>
        <dbReference type="SAM" id="Phobius"/>
    </source>
</evidence>
<feature type="compositionally biased region" description="Polar residues" evidence="1">
    <location>
        <begin position="731"/>
        <end position="740"/>
    </location>
</feature>
<feature type="compositionally biased region" description="Basic and acidic residues" evidence="1">
    <location>
        <begin position="363"/>
        <end position="380"/>
    </location>
</feature>
<feature type="compositionally biased region" description="Basic and acidic residues" evidence="1">
    <location>
        <begin position="746"/>
        <end position="757"/>
    </location>
</feature>
<organism evidence="3 4">
    <name type="scientific">Podospora appendiculata</name>
    <dbReference type="NCBI Taxonomy" id="314037"/>
    <lineage>
        <taxon>Eukaryota</taxon>
        <taxon>Fungi</taxon>
        <taxon>Dikarya</taxon>
        <taxon>Ascomycota</taxon>
        <taxon>Pezizomycotina</taxon>
        <taxon>Sordariomycetes</taxon>
        <taxon>Sordariomycetidae</taxon>
        <taxon>Sordariales</taxon>
        <taxon>Podosporaceae</taxon>
        <taxon>Podospora</taxon>
    </lineage>
</organism>
<keyword evidence="2" id="KW-1133">Transmembrane helix</keyword>
<feature type="compositionally biased region" description="Low complexity" evidence="1">
    <location>
        <begin position="761"/>
        <end position="772"/>
    </location>
</feature>
<name>A0AAE0X6Q3_9PEZI</name>
<accession>A0AAE0X6Q3</accession>
<feature type="region of interest" description="Disordered" evidence="1">
    <location>
        <begin position="316"/>
        <end position="335"/>
    </location>
</feature>
<evidence type="ECO:0000256" key="1">
    <source>
        <dbReference type="SAM" id="MobiDB-lite"/>
    </source>
</evidence>
<feature type="transmembrane region" description="Helical" evidence="2">
    <location>
        <begin position="6"/>
        <end position="31"/>
    </location>
</feature>
<comment type="caution">
    <text evidence="3">The sequence shown here is derived from an EMBL/GenBank/DDBJ whole genome shotgun (WGS) entry which is preliminary data.</text>
</comment>
<feature type="compositionally biased region" description="Low complexity" evidence="1">
    <location>
        <begin position="281"/>
        <end position="292"/>
    </location>
</feature>
<feature type="region of interest" description="Disordered" evidence="1">
    <location>
        <begin position="40"/>
        <end position="60"/>
    </location>
</feature>
<proteinExistence type="predicted"/>
<evidence type="ECO:0000313" key="3">
    <source>
        <dbReference type="EMBL" id="KAK3686143.1"/>
    </source>
</evidence>